<protein>
    <recommendedName>
        <fullName evidence="8">Ubiquinone biosynthesis protein UbiA</fullName>
    </recommendedName>
</protein>
<dbReference type="InterPro" id="IPR050475">
    <property type="entry name" value="Prenyltransferase_related"/>
</dbReference>
<dbReference type="Pfam" id="PF01040">
    <property type="entry name" value="UbiA"/>
    <property type="match status" value="1"/>
</dbReference>
<organism evidence="6 7">
    <name type="scientific">Nocardia terpenica</name>
    <dbReference type="NCBI Taxonomy" id="455432"/>
    <lineage>
        <taxon>Bacteria</taxon>
        <taxon>Bacillati</taxon>
        <taxon>Actinomycetota</taxon>
        <taxon>Actinomycetes</taxon>
        <taxon>Mycobacteriales</taxon>
        <taxon>Nocardiaceae</taxon>
        <taxon>Nocardia</taxon>
    </lineage>
</organism>
<feature type="transmembrane region" description="Helical" evidence="5">
    <location>
        <begin position="282"/>
        <end position="301"/>
    </location>
</feature>
<dbReference type="GO" id="GO:0016020">
    <property type="term" value="C:membrane"/>
    <property type="evidence" value="ECO:0007669"/>
    <property type="project" value="UniProtKB-SubCell"/>
</dbReference>
<keyword evidence="2 5" id="KW-0812">Transmembrane</keyword>
<feature type="transmembrane region" description="Helical" evidence="5">
    <location>
        <begin position="129"/>
        <end position="146"/>
    </location>
</feature>
<evidence type="ECO:0008006" key="8">
    <source>
        <dbReference type="Google" id="ProtNLM"/>
    </source>
</evidence>
<evidence type="ECO:0000256" key="1">
    <source>
        <dbReference type="ARBA" id="ARBA00004141"/>
    </source>
</evidence>
<dbReference type="Proteomes" id="UP000500953">
    <property type="component" value="Chromosome"/>
</dbReference>
<sequence length="304" mass="32979">MTTGVAVPLHRAVGTIASVLVRELTVCWSFTWGDLTATVVPATIFAVAAWGHAGLPATALPAMVLRCIGYFWLYVYTFTLSNQLAGIEEDRVDKPHRPLVVGLITPAGAWWRLAIVSAAFLIAGTVLKVLPWTVLWVAAWMIHDHFGGARVWWGKNAAMVAGTVAQLAAAWQIVTPLTGTAWTWILAVAVPLGLLVSLQDLRDMAGDAAAGRRTAVMVFGDRNSRRMFCLAFAAYPIALYLLLYRHAPLPASVIGVVGVVVALAISYRVVRLRTRRSDNTTYMLYTCWYCVTLASAIPALARSA</sequence>
<dbReference type="PANTHER" id="PTHR42723:SF1">
    <property type="entry name" value="CHLOROPHYLL SYNTHASE, CHLOROPLASTIC"/>
    <property type="match status" value="1"/>
</dbReference>
<keyword evidence="3 5" id="KW-1133">Transmembrane helix</keyword>
<evidence type="ECO:0000313" key="6">
    <source>
        <dbReference type="EMBL" id="QIS23387.1"/>
    </source>
</evidence>
<dbReference type="PANTHER" id="PTHR42723">
    <property type="entry name" value="CHLOROPHYLL SYNTHASE"/>
    <property type="match status" value="1"/>
</dbReference>
<feature type="transmembrane region" description="Helical" evidence="5">
    <location>
        <begin position="158"/>
        <end position="175"/>
    </location>
</feature>
<name>A0A6G9ZDG3_9NOCA</name>
<feature type="transmembrane region" description="Helical" evidence="5">
    <location>
        <begin position="181"/>
        <end position="198"/>
    </location>
</feature>
<gene>
    <name evidence="6" type="ORF">F6W96_38700</name>
</gene>
<accession>A0A6G9ZDG3</accession>
<evidence type="ECO:0000256" key="3">
    <source>
        <dbReference type="ARBA" id="ARBA00022989"/>
    </source>
</evidence>
<comment type="subcellular location">
    <subcellularLocation>
        <location evidence="1">Membrane</location>
        <topology evidence="1">Multi-pass membrane protein</topology>
    </subcellularLocation>
</comment>
<feature type="transmembrane region" description="Helical" evidence="5">
    <location>
        <begin position="32"/>
        <end position="53"/>
    </location>
</feature>
<keyword evidence="4 5" id="KW-0472">Membrane</keyword>
<dbReference type="InterPro" id="IPR000537">
    <property type="entry name" value="UbiA_prenyltransferase"/>
</dbReference>
<evidence type="ECO:0000256" key="5">
    <source>
        <dbReference type="SAM" id="Phobius"/>
    </source>
</evidence>
<feature type="transmembrane region" description="Helical" evidence="5">
    <location>
        <begin position="227"/>
        <end position="243"/>
    </location>
</feature>
<dbReference type="EMBL" id="CP046173">
    <property type="protein sequence ID" value="QIS23387.1"/>
    <property type="molecule type" value="Genomic_DNA"/>
</dbReference>
<evidence type="ECO:0000256" key="2">
    <source>
        <dbReference type="ARBA" id="ARBA00022692"/>
    </source>
</evidence>
<dbReference type="CDD" id="cd13965">
    <property type="entry name" value="PT_UbiA_3"/>
    <property type="match status" value="1"/>
</dbReference>
<evidence type="ECO:0000313" key="7">
    <source>
        <dbReference type="Proteomes" id="UP000500953"/>
    </source>
</evidence>
<dbReference type="Gene3D" id="1.10.357.140">
    <property type="entry name" value="UbiA prenyltransferase"/>
    <property type="match status" value="1"/>
</dbReference>
<proteinExistence type="predicted"/>
<dbReference type="GO" id="GO:0016765">
    <property type="term" value="F:transferase activity, transferring alkyl or aryl (other than methyl) groups"/>
    <property type="evidence" value="ECO:0007669"/>
    <property type="project" value="InterPro"/>
</dbReference>
<feature type="transmembrane region" description="Helical" evidence="5">
    <location>
        <begin position="249"/>
        <end position="270"/>
    </location>
</feature>
<dbReference type="AlphaFoldDB" id="A0A6G9ZDG3"/>
<evidence type="ECO:0000256" key="4">
    <source>
        <dbReference type="ARBA" id="ARBA00023136"/>
    </source>
</evidence>
<reference evidence="6 7" key="1">
    <citation type="journal article" date="2019" name="ACS Chem. Biol.">
        <title>Identification and Mobilization of a Cryptic Antibiotic Biosynthesis Gene Locus from a Human-Pathogenic Nocardia Isolate.</title>
        <authorList>
            <person name="Herisse M."/>
            <person name="Ishida K."/>
            <person name="Porter J.L."/>
            <person name="Howden B."/>
            <person name="Hertweck C."/>
            <person name="Stinear T.P."/>
            <person name="Pidot S.J."/>
        </authorList>
    </citation>
    <scope>NUCLEOTIDE SEQUENCE [LARGE SCALE GENOMIC DNA]</scope>
    <source>
        <strain evidence="6 7">AUSMDU00012715</strain>
    </source>
</reference>
<dbReference type="InterPro" id="IPR044878">
    <property type="entry name" value="UbiA_sf"/>
</dbReference>